<evidence type="ECO:0000313" key="1">
    <source>
        <dbReference type="EMBL" id="QCT95320.1"/>
    </source>
</evidence>
<evidence type="ECO:0008006" key="3">
    <source>
        <dbReference type="Google" id="ProtNLM"/>
    </source>
</evidence>
<reference evidence="1 2" key="1">
    <citation type="submission" date="2019-05" db="EMBL/GenBank/DDBJ databases">
        <title>A comparative analysis of the Nautiliaceae.</title>
        <authorList>
            <person name="Grosche A."/>
            <person name="Smedile F."/>
            <person name="Vetriani C."/>
        </authorList>
    </citation>
    <scope>NUCLEOTIDE SEQUENCE [LARGE SCALE GENOMIC DNA]</scope>
    <source>
        <strain evidence="1 2">TB-2</strain>
    </source>
</reference>
<name>A0ABX5VAK0_9BACT</name>
<dbReference type="InterPro" id="IPR049811">
    <property type="entry name" value="MJ1673-like_dom"/>
</dbReference>
<sequence>MKFFLFFSHSLTNQQIKDVYRTFGDVEIVNLPDNLRFKLSNVPPEIDDLGEYVKDFEKYLLENSTSGDLVLIQGEFGLVYRLVEFSKSISLIPIYATTKRITKEIIKDGKVVKISEFKHIRFRRY</sequence>
<dbReference type="Proteomes" id="UP000306825">
    <property type="component" value="Chromosome"/>
</dbReference>
<dbReference type="RefSeq" id="WP_138323876.1">
    <property type="nucleotide sequence ID" value="NZ_CP040463.1"/>
</dbReference>
<keyword evidence="2" id="KW-1185">Reference proteome</keyword>
<gene>
    <name evidence="1" type="ORF">FE773_08980</name>
</gene>
<dbReference type="EMBL" id="CP040463">
    <property type="protein sequence ID" value="QCT95320.1"/>
    <property type="molecule type" value="Genomic_DNA"/>
</dbReference>
<proteinExistence type="predicted"/>
<protein>
    <recommendedName>
        <fullName evidence="3">CRISPR-associated protein</fullName>
    </recommendedName>
</protein>
<accession>A0ABX5VAK0</accession>
<evidence type="ECO:0000313" key="2">
    <source>
        <dbReference type="Proteomes" id="UP000306825"/>
    </source>
</evidence>
<organism evidence="1 2">
    <name type="scientific">Caminibacter mediatlanticus TB-2</name>
    <dbReference type="NCBI Taxonomy" id="391592"/>
    <lineage>
        <taxon>Bacteria</taxon>
        <taxon>Pseudomonadati</taxon>
        <taxon>Campylobacterota</taxon>
        <taxon>Epsilonproteobacteria</taxon>
        <taxon>Nautiliales</taxon>
        <taxon>Nautiliaceae</taxon>
        <taxon>Caminibacter</taxon>
    </lineage>
</organism>
<dbReference type="NCBIfam" id="NF040559">
    <property type="entry name" value="CAS_Csx20"/>
    <property type="match status" value="1"/>
</dbReference>